<reference evidence="1" key="1">
    <citation type="journal article" date="2020" name="Stud. Mycol.">
        <title>101 Dothideomycetes genomes: a test case for predicting lifestyles and emergence of pathogens.</title>
        <authorList>
            <person name="Haridas S."/>
            <person name="Albert R."/>
            <person name="Binder M."/>
            <person name="Bloem J."/>
            <person name="Labutti K."/>
            <person name="Salamov A."/>
            <person name="Andreopoulos B."/>
            <person name="Baker S."/>
            <person name="Barry K."/>
            <person name="Bills G."/>
            <person name="Bluhm B."/>
            <person name="Cannon C."/>
            <person name="Castanera R."/>
            <person name="Culley D."/>
            <person name="Daum C."/>
            <person name="Ezra D."/>
            <person name="Gonzalez J."/>
            <person name="Henrissat B."/>
            <person name="Kuo A."/>
            <person name="Liang C."/>
            <person name="Lipzen A."/>
            <person name="Lutzoni F."/>
            <person name="Magnuson J."/>
            <person name="Mondo S."/>
            <person name="Nolan M."/>
            <person name="Ohm R."/>
            <person name="Pangilinan J."/>
            <person name="Park H.-J."/>
            <person name="Ramirez L."/>
            <person name="Alfaro M."/>
            <person name="Sun H."/>
            <person name="Tritt A."/>
            <person name="Yoshinaga Y."/>
            <person name="Zwiers L.-H."/>
            <person name="Turgeon B."/>
            <person name="Goodwin S."/>
            <person name="Spatafora J."/>
            <person name="Crous P."/>
            <person name="Grigoriev I."/>
        </authorList>
    </citation>
    <scope>NUCLEOTIDE SEQUENCE</scope>
    <source>
        <strain evidence="1">ATCC 16933</strain>
    </source>
</reference>
<name>A0A6A6P936_9PEZI</name>
<evidence type="ECO:0000313" key="2">
    <source>
        <dbReference type="Proteomes" id="UP000799766"/>
    </source>
</evidence>
<proteinExistence type="predicted"/>
<keyword evidence="2" id="KW-1185">Reference proteome</keyword>
<gene>
    <name evidence="1" type="ORF">BDY21DRAFT_166386</name>
</gene>
<evidence type="ECO:0000313" key="1">
    <source>
        <dbReference type="EMBL" id="KAF2460501.1"/>
    </source>
</evidence>
<protein>
    <submittedName>
        <fullName evidence="1">Uncharacterized protein</fullName>
    </submittedName>
</protein>
<dbReference type="EMBL" id="MU001673">
    <property type="protein sequence ID" value="KAF2460501.1"/>
    <property type="molecule type" value="Genomic_DNA"/>
</dbReference>
<accession>A0A6A6P936</accession>
<organism evidence="1 2">
    <name type="scientific">Lineolata rhizophorae</name>
    <dbReference type="NCBI Taxonomy" id="578093"/>
    <lineage>
        <taxon>Eukaryota</taxon>
        <taxon>Fungi</taxon>
        <taxon>Dikarya</taxon>
        <taxon>Ascomycota</taxon>
        <taxon>Pezizomycotina</taxon>
        <taxon>Dothideomycetes</taxon>
        <taxon>Dothideomycetes incertae sedis</taxon>
        <taxon>Lineolatales</taxon>
        <taxon>Lineolataceae</taxon>
        <taxon>Lineolata</taxon>
    </lineage>
</organism>
<dbReference type="AlphaFoldDB" id="A0A6A6P936"/>
<dbReference type="Proteomes" id="UP000799766">
    <property type="component" value="Unassembled WGS sequence"/>
</dbReference>
<sequence length="239" mass="25992">MPCYFWIGGVEKTDCSTEQRGRHCALLPTWSRAASRQQNFGCRRGIAAECKSAARVYWGVLVRHASGEPGAGLTAMVAGRRRLRRASSDPIPPLGGFSSCQRATVPRRNAVWRRGRRSAACRLFSDLGRTIKGVLLQGGVAPARGSFRTSQTGPGGGGVPEAKVLLLSPSPRTPARPLAHRLSPCYVWRVCQTRTLVHSLLAHAHILRSPTPTHVALSIPKQDCSRPSFPLFSDVVFSF</sequence>